<name>A0A0R1YLD1_9LACO</name>
<accession>A0A0R1YLD1</accession>
<sequence>MNNKIFSPDSFKNEIKKEMLNLNEKLDKLDINKDGQHYGLIQLSPLTGAGKSMASKEICDEKVADMIEKDNMKPCTVVFTTSKKNNLPGNNSYDFPRISALEKRNKKKYIHRIYSVIEDEKNFSDSWQVPQTKKEIISEFRKLYNQKIIAKKIYDKLLDVLNKYSENIRYYSSLTSKNEESGQNIYGQMIQQIQRSKNSNRSELNKILRLIFTKAMMVNQLTNGNYDGPYMAFSKKLDQESICKYSLKNLRDHIQINYLDQQLVYCFQNFKLVRLLYSALGLAIYPVNMVTISKLVYPNNMIMSSQIHLYDVIPKINKNGAMLFLDESSKTQSDIQSMINQNAIVDNDLILACSIIYDLSKSQLETGIIADDPESTKKKLRKIIAPITKIFKKYKLQYALHPDDSLKRNRTMFASSPEFSIQESNSSGSLRYLIDTKNNNKTHFNVLIDIGSSFEDITDKKEKINRIKKIRQELKKKNNNDRYISVSWLLPKLRNALISSVWNLSVTAFNKNKKHDGDIRWLVRNLFVHKGNETKAYEIFNKIYQTNLNVSLHKSYDEDLFTQGINFYVVEVDRDNFVSIKWMQIPNTSDRIVADMATKMKIFALDATGDLAEDFNNYSRFWLQAHLNNHYINQTDEKLLDMFRKLLTEQKKQIMPVAFKFMDYVTANKNEILHDVIDDILDEKDICLYNAKLADNINNFLDIHFDNNSYIWGLSFKEINEEYADDPQIAHLIPHLYLLQSIIRFINYHQSHIEYRSLLCLINAKINGSQMQALNNIVSYYIRQHKYSLPLVAKKGDYDDQLINFWDSKDFNNGNVEKVINSLEKGRMRIVISTYATMGNGQNIDYKIPDISEIKDKVVDLNLGERPKEDRKDWDAIYLSHVTNVVTSPNQIKPTQNFEERTLAILESAVSFNRLSWFGNLARKQYLAEIRRILQRGSWMNDIFGENEEYDDYAKYIGYTKTRGARASSTAIIAQALGRLNRTDNRLKQLIFFDPEIEKKTNFKEYGNKEYSGKQYPILTALEESLVNSFGSLTIDDLPELTTMDEENNMFIIHESLQKAQQIKSKVGENAPKFWLAYDRCRSVILQQPILDEKENQCMQEYLATLQNSSQLNSDSRLASWLHFAYIKAPEPVNCYYVTTNNPNSNLDNFAHHEEYKKIIWDANSPELKENKNQIIKIDLSENNRMATILNNVDGLKKYYQTIKPIDFLNQEEINLLSKELINRNKDSSDTEFENTLLSKVPMFTNFGKKATYLLNPSIYMMMLGAFGEIATQYIFEHKINELGVKPIHLVDYTNPEFLDGKLADCKEIGDFADTNSTKDVLNIYDVKFWESRPKADEYYRRRYYKVKKLVDLGFNRINYILINLAQKNPDPNVKIRYSIQQWENLPAVRVTEVPYLFDLKNNTLFGINNRYKNDLINFFNKVNNMQL</sequence>
<dbReference type="PATRIC" id="fig|1423754.3.peg.544"/>
<reference evidence="1 2" key="1">
    <citation type="journal article" date="2015" name="Genome Announc.">
        <title>Expanding the biotechnology potential of lactobacilli through comparative genomics of 213 strains and associated genera.</title>
        <authorList>
            <person name="Sun Z."/>
            <person name="Harris H.M."/>
            <person name="McCann A."/>
            <person name="Guo C."/>
            <person name="Argimon S."/>
            <person name="Zhang W."/>
            <person name="Yang X."/>
            <person name="Jeffery I.B."/>
            <person name="Cooney J.C."/>
            <person name="Kagawa T.F."/>
            <person name="Liu W."/>
            <person name="Song Y."/>
            <person name="Salvetti E."/>
            <person name="Wrobel A."/>
            <person name="Rasinkangas P."/>
            <person name="Parkhill J."/>
            <person name="Rea M.C."/>
            <person name="O'Sullivan O."/>
            <person name="Ritari J."/>
            <person name="Douillard F.P."/>
            <person name="Paul Ross R."/>
            <person name="Yang R."/>
            <person name="Briner A.E."/>
            <person name="Felis G.E."/>
            <person name="de Vos W.M."/>
            <person name="Barrangou R."/>
            <person name="Klaenhammer T.R."/>
            <person name="Caufield P.W."/>
            <person name="Cui Y."/>
            <person name="Zhang H."/>
            <person name="O'Toole P.W."/>
        </authorList>
    </citation>
    <scope>NUCLEOTIDE SEQUENCE [LARGE SCALE GENOMIC DNA]</scope>
    <source>
        <strain evidence="1 2">DSM 5661</strain>
    </source>
</reference>
<dbReference type="EMBL" id="AZGI01000015">
    <property type="protein sequence ID" value="KRM40502.1"/>
    <property type="molecule type" value="Genomic_DNA"/>
</dbReference>
<dbReference type="RefSeq" id="WP_056941425.1">
    <property type="nucleotide sequence ID" value="NZ_AZGI01000015.1"/>
</dbReference>
<evidence type="ECO:0000313" key="2">
    <source>
        <dbReference type="Proteomes" id="UP000051223"/>
    </source>
</evidence>
<evidence type="ECO:0000313" key="1">
    <source>
        <dbReference type="EMBL" id="KRM40502.1"/>
    </source>
</evidence>
<gene>
    <name evidence="1" type="ORF">FC39_GL000525</name>
</gene>
<protein>
    <submittedName>
        <fullName evidence="1">Uncharacterized protein</fullName>
    </submittedName>
</protein>
<proteinExistence type="predicted"/>
<comment type="caution">
    <text evidence="1">The sequence shown here is derived from an EMBL/GenBank/DDBJ whole genome shotgun (WGS) entry which is preliminary data.</text>
</comment>
<organism evidence="1 2">
    <name type="scientific">Lactobacillus hamsteri DSM 5661 = JCM 6256</name>
    <dbReference type="NCBI Taxonomy" id="1423754"/>
    <lineage>
        <taxon>Bacteria</taxon>
        <taxon>Bacillati</taxon>
        <taxon>Bacillota</taxon>
        <taxon>Bacilli</taxon>
        <taxon>Lactobacillales</taxon>
        <taxon>Lactobacillaceae</taxon>
        <taxon>Lactobacillus</taxon>
    </lineage>
</organism>
<dbReference type="STRING" id="1423754.FC39_GL000525"/>
<dbReference type="Proteomes" id="UP000051223">
    <property type="component" value="Unassembled WGS sequence"/>
</dbReference>
<keyword evidence="2" id="KW-1185">Reference proteome</keyword>